<gene>
    <name evidence="2" type="ORF">H4F98_11690</name>
</gene>
<dbReference type="Proteomes" id="UP000523196">
    <property type="component" value="Unassembled WGS sequence"/>
</dbReference>
<evidence type="ECO:0000313" key="3">
    <source>
        <dbReference type="Proteomes" id="UP000523196"/>
    </source>
</evidence>
<dbReference type="AlphaFoldDB" id="A0A7W3Y6P2"/>
<dbReference type="PANTHER" id="PTHR34310:SF5">
    <property type="entry name" value="DUF427 DOMAIN PROTEIN (AFU_ORTHOLOGUE AFUA_3G02220)"/>
    <property type="match status" value="1"/>
</dbReference>
<protein>
    <submittedName>
        <fullName evidence="2">DUF427 domain-containing protein</fullName>
    </submittedName>
</protein>
<comment type="caution">
    <text evidence="2">The sequence shown here is derived from an EMBL/GenBank/DDBJ whole genome shotgun (WGS) entry which is preliminary data.</text>
</comment>
<proteinExistence type="predicted"/>
<dbReference type="Pfam" id="PF04248">
    <property type="entry name" value="NTP_transf_9"/>
    <property type="match status" value="1"/>
</dbReference>
<evidence type="ECO:0000313" key="2">
    <source>
        <dbReference type="EMBL" id="MBB1061230.1"/>
    </source>
</evidence>
<evidence type="ECO:0000259" key="1">
    <source>
        <dbReference type="Pfam" id="PF04248"/>
    </source>
</evidence>
<organism evidence="2 3">
    <name type="scientific">Marilutibacter spongiae</name>
    <dbReference type="NCBI Taxonomy" id="2025720"/>
    <lineage>
        <taxon>Bacteria</taxon>
        <taxon>Pseudomonadati</taxon>
        <taxon>Pseudomonadota</taxon>
        <taxon>Gammaproteobacteria</taxon>
        <taxon>Lysobacterales</taxon>
        <taxon>Lysobacteraceae</taxon>
        <taxon>Marilutibacter</taxon>
    </lineage>
</organism>
<dbReference type="PANTHER" id="PTHR34310">
    <property type="entry name" value="DUF427 DOMAIN PROTEIN (AFU_ORTHOLOGUE AFUA_3G02220)"/>
    <property type="match status" value="1"/>
</dbReference>
<reference evidence="2 3" key="1">
    <citation type="submission" date="2020-08" db="EMBL/GenBank/DDBJ databases">
        <authorList>
            <person name="Xu S."/>
            <person name="Li A."/>
        </authorList>
    </citation>
    <scope>NUCLEOTIDE SEQUENCE [LARGE SCALE GENOMIC DNA]</scope>
    <source>
        <strain evidence="2 3">119BY6-57</strain>
    </source>
</reference>
<dbReference type="Gene3D" id="2.170.150.40">
    <property type="entry name" value="Domain of unknown function (DUF427)"/>
    <property type="match status" value="1"/>
</dbReference>
<dbReference type="InterPro" id="IPR038694">
    <property type="entry name" value="DUF427_sf"/>
</dbReference>
<accession>A0A7W3Y6P2</accession>
<dbReference type="InterPro" id="IPR007361">
    <property type="entry name" value="DUF427"/>
</dbReference>
<name>A0A7W3Y6P2_9GAMM</name>
<feature type="domain" description="DUF427" evidence="1">
    <location>
        <begin position="3"/>
        <end position="88"/>
    </location>
</feature>
<sequence>MTTAHWHGTELARSDATVEVEGNAYFPPGSLHIEHLRPSEHTTVCPWKGTAHYYDVVVGDAVNANAAWYYPDPKPAAAQIKDRVAFWKGVVVDGT</sequence>
<keyword evidence="3" id="KW-1185">Reference proteome</keyword>
<dbReference type="RefSeq" id="WP_182687860.1">
    <property type="nucleotide sequence ID" value="NZ_JACHTF010000012.1"/>
</dbReference>
<dbReference type="EMBL" id="JACHTF010000012">
    <property type="protein sequence ID" value="MBB1061230.1"/>
    <property type="molecule type" value="Genomic_DNA"/>
</dbReference>